<feature type="region of interest" description="Disordered" evidence="1">
    <location>
        <begin position="26"/>
        <end position="137"/>
    </location>
</feature>
<feature type="region of interest" description="Disordered" evidence="1">
    <location>
        <begin position="172"/>
        <end position="350"/>
    </location>
</feature>
<sequence>MGAIDLGPDNQDAWNDMDDVRAVAPFRQGSIAAAPPTRRTNRELEPAQGVRLRQPGPSRQTGPPPRHVQPETLGGSANTSRRLAPGIGDSYADFQAGAGPRHQASGYRIPVPAPRIPVPAPRIPVPAPRRWPAQNDYDSRHEFEVQVRLGGAGAGSRRLPGGAAAVLQQNEEGVHGQDRHHRTVHRGTPEPAFRRPLQHDASDSDASNGDPYDDDESVSFDDHHHSTIRRGAPEPSLRRPPQHEAYDDDDDVNLSFDQVQHGHHHRTVHRGAPEPSLHRPPQHEAYDDDVNLSFDPAQHDRRHRTIHHGPPEPVLRRPAQNFAGNDSYDSMDDKADNMDNGKNHSIGLSQDRGRSYQFAAAAPVLQRRPAAPVLQRRPADSGDDEDFPIGVGQDQGDHATVFSRRHAQEQGSTHECSQIISPFSLLIHSFLCTSPHRLESFCGHRAGCR</sequence>
<feature type="region of interest" description="Disordered" evidence="1">
    <location>
        <begin position="1"/>
        <end position="20"/>
    </location>
</feature>
<gene>
    <name evidence="2" type="ORF">B0H16DRAFT_283311</name>
</gene>
<organism evidence="2 3">
    <name type="scientific">Mycena metata</name>
    <dbReference type="NCBI Taxonomy" id="1033252"/>
    <lineage>
        <taxon>Eukaryota</taxon>
        <taxon>Fungi</taxon>
        <taxon>Dikarya</taxon>
        <taxon>Basidiomycota</taxon>
        <taxon>Agaricomycotina</taxon>
        <taxon>Agaricomycetes</taxon>
        <taxon>Agaricomycetidae</taxon>
        <taxon>Agaricales</taxon>
        <taxon>Marasmiineae</taxon>
        <taxon>Mycenaceae</taxon>
        <taxon>Mycena</taxon>
    </lineage>
</organism>
<evidence type="ECO:0000313" key="3">
    <source>
        <dbReference type="Proteomes" id="UP001215598"/>
    </source>
</evidence>
<dbReference type="EMBL" id="JARKIB010000195">
    <property type="protein sequence ID" value="KAJ7725385.1"/>
    <property type="molecule type" value="Genomic_DNA"/>
</dbReference>
<comment type="caution">
    <text evidence="2">The sequence shown here is derived from an EMBL/GenBank/DDBJ whole genome shotgun (WGS) entry which is preliminary data.</text>
</comment>
<protein>
    <submittedName>
        <fullName evidence="2">Uncharacterized protein</fullName>
    </submittedName>
</protein>
<reference evidence="2" key="1">
    <citation type="submission" date="2023-03" db="EMBL/GenBank/DDBJ databases">
        <title>Massive genome expansion in bonnet fungi (Mycena s.s.) driven by repeated elements and novel gene families across ecological guilds.</title>
        <authorList>
            <consortium name="Lawrence Berkeley National Laboratory"/>
            <person name="Harder C.B."/>
            <person name="Miyauchi S."/>
            <person name="Viragh M."/>
            <person name="Kuo A."/>
            <person name="Thoen E."/>
            <person name="Andreopoulos B."/>
            <person name="Lu D."/>
            <person name="Skrede I."/>
            <person name="Drula E."/>
            <person name="Henrissat B."/>
            <person name="Morin E."/>
            <person name="Kohler A."/>
            <person name="Barry K."/>
            <person name="LaButti K."/>
            <person name="Morin E."/>
            <person name="Salamov A."/>
            <person name="Lipzen A."/>
            <person name="Mereny Z."/>
            <person name="Hegedus B."/>
            <person name="Baldrian P."/>
            <person name="Stursova M."/>
            <person name="Weitz H."/>
            <person name="Taylor A."/>
            <person name="Grigoriev I.V."/>
            <person name="Nagy L.G."/>
            <person name="Martin F."/>
            <person name="Kauserud H."/>
        </authorList>
    </citation>
    <scope>NUCLEOTIDE SEQUENCE</scope>
    <source>
        <strain evidence="2">CBHHK182m</strain>
    </source>
</reference>
<accession>A0AAD7HPN1</accession>
<proteinExistence type="predicted"/>
<evidence type="ECO:0000313" key="2">
    <source>
        <dbReference type="EMBL" id="KAJ7725385.1"/>
    </source>
</evidence>
<feature type="compositionally biased region" description="Pro residues" evidence="1">
    <location>
        <begin position="111"/>
        <end position="129"/>
    </location>
</feature>
<dbReference type="Proteomes" id="UP001215598">
    <property type="component" value="Unassembled WGS sequence"/>
</dbReference>
<keyword evidence="3" id="KW-1185">Reference proteome</keyword>
<feature type="compositionally biased region" description="Basic and acidic residues" evidence="1">
    <location>
        <begin position="331"/>
        <end position="342"/>
    </location>
</feature>
<name>A0AAD7HPN1_9AGAR</name>
<dbReference type="AlphaFoldDB" id="A0AAD7HPN1"/>
<evidence type="ECO:0000256" key="1">
    <source>
        <dbReference type="SAM" id="MobiDB-lite"/>
    </source>
</evidence>